<protein>
    <submittedName>
        <fullName evidence="1">Uncharacterized protein</fullName>
    </submittedName>
</protein>
<name>A0A484NS44_9ASTE</name>
<sequence length="90" mass="9588">MPKPDSLATPVRVLGTLSATWVIWLFRHVFCRFLQLCVRIFRGAAHSEAGAGDVAAPANLVAGARDVAAAAGDGWRLLILAIILAGRWPP</sequence>
<evidence type="ECO:0000313" key="2">
    <source>
        <dbReference type="Proteomes" id="UP000595140"/>
    </source>
</evidence>
<reference evidence="1 2" key="1">
    <citation type="submission" date="2018-04" db="EMBL/GenBank/DDBJ databases">
        <authorList>
            <person name="Vogel A."/>
        </authorList>
    </citation>
    <scope>NUCLEOTIDE SEQUENCE [LARGE SCALE GENOMIC DNA]</scope>
</reference>
<evidence type="ECO:0000313" key="1">
    <source>
        <dbReference type="EMBL" id="VFR02795.1"/>
    </source>
</evidence>
<keyword evidence="2" id="KW-1185">Reference proteome</keyword>
<organism evidence="1 2">
    <name type="scientific">Cuscuta campestris</name>
    <dbReference type="NCBI Taxonomy" id="132261"/>
    <lineage>
        <taxon>Eukaryota</taxon>
        <taxon>Viridiplantae</taxon>
        <taxon>Streptophyta</taxon>
        <taxon>Embryophyta</taxon>
        <taxon>Tracheophyta</taxon>
        <taxon>Spermatophyta</taxon>
        <taxon>Magnoliopsida</taxon>
        <taxon>eudicotyledons</taxon>
        <taxon>Gunneridae</taxon>
        <taxon>Pentapetalae</taxon>
        <taxon>asterids</taxon>
        <taxon>lamiids</taxon>
        <taxon>Solanales</taxon>
        <taxon>Convolvulaceae</taxon>
        <taxon>Cuscuteae</taxon>
        <taxon>Cuscuta</taxon>
        <taxon>Cuscuta subgen. Grammica</taxon>
        <taxon>Cuscuta sect. Cleistogrammica</taxon>
    </lineage>
</organism>
<dbReference type="AlphaFoldDB" id="A0A484NS44"/>
<dbReference type="Proteomes" id="UP000595140">
    <property type="component" value="Unassembled WGS sequence"/>
</dbReference>
<dbReference type="EMBL" id="OOIL02006840">
    <property type="protein sequence ID" value="VFR02795.1"/>
    <property type="molecule type" value="Genomic_DNA"/>
</dbReference>
<gene>
    <name evidence="1" type="ORF">CCAM_LOCUS44570</name>
</gene>
<proteinExistence type="predicted"/>
<accession>A0A484NS44</accession>